<reference evidence="3 4" key="1">
    <citation type="submission" date="2017-09" db="EMBL/GenBank/DDBJ databases">
        <title>WGS assembly of Aquilegia coerulea Goldsmith.</title>
        <authorList>
            <person name="Hodges S."/>
            <person name="Kramer E."/>
            <person name="Nordborg M."/>
            <person name="Tomkins J."/>
            <person name="Borevitz J."/>
            <person name="Derieg N."/>
            <person name="Yan J."/>
            <person name="Mihaltcheva S."/>
            <person name="Hayes R.D."/>
            <person name="Rokhsar D."/>
        </authorList>
    </citation>
    <scope>NUCLEOTIDE SEQUENCE [LARGE SCALE GENOMIC DNA]</scope>
    <source>
        <strain evidence="4">cv. Goldsmith</strain>
    </source>
</reference>
<organism evidence="3 4">
    <name type="scientific">Aquilegia coerulea</name>
    <name type="common">Rocky mountain columbine</name>
    <dbReference type="NCBI Taxonomy" id="218851"/>
    <lineage>
        <taxon>Eukaryota</taxon>
        <taxon>Viridiplantae</taxon>
        <taxon>Streptophyta</taxon>
        <taxon>Embryophyta</taxon>
        <taxon>Tracheophyta</taxon>
        <taxon>Spermatophyta</taxon>
        <taxon>Magnoliopsida</taxon>
        <taxon>Ranunculales</taxon>
        <taxon>Ranunculaceae</taxon>
        <taxon>Thalictroideae</taxon>
        <taxon>Aquilegia</taxon>
    </lineage>
</organism>
<dbReference type="Proteomes" id="UP000230069">
    <property type="component" value="Unassembled WGS sequence"/>
</dbReference>
<gene>
    <name evidence="3" type="ORF">AQUCO_03100086v1</name>
</gene>
<evidence type="ECO:0000313" key="4">
    <source>
        <dbReference type="Proteomes" id="UP000230069"/>
    </source>
</evidence>
<dbReference type="InParanoid" id="A0A2G5D0Q2"/>
<proteinExistence type="predicted"/>
<name>A0A2G5D0Q2_AQUCA</name>
<evidence type="ECO:0000313" key="3">
    <source>
        <dbReference type="EMBL" id="PIA37088.1"/>
    </source>
</evidence>
<dbReference type="PANTHER" id="PTHR37769">
    <property type="entry name" value="OS08G0243900 PROTEIN"/>
    <property type="match status" value="1"/>
</dbReference>
<keyword evidence="4" id="KW-1185">Reference proteome</keyword>
<dbReference type="OrthoDB" id="20621at2759"/>
<dbReference type="SUPFAM" id="SSF49447">
    <property type="entry name" value="Second domain of Mu2 adaptin subunit (ap50) of ap2 adaptor"/>
    <property type="match status" value="1"/>
</dbReference>
<dbReference type="InterPro" id="IPR028565">
    <property type="entry name" value="MHD"/>
</dbReference>
<evidence type="ECO:0000256" key="1">
    <source>
        <dbReference type="SAM" id="MobiDB-lite"/>
    </source>
</evidence>
<dbReference type="FunCoup" id="A0A2G5D0Q2">
    <property type="interactions" value="2275"/>
</dbReference>
<dbReference type="AlphaFoldDB" id="A0A2G5D0Q2"/>
<dbReference type="InterPro" id="IPR018808">
    <property type="entry name" value="Muniscin_C"/>
</dbReference>
<dbReference type="Pfam" id="PF10291">
    <property type="entry name" value="muHD"/>
    <property type="match status" value="1"/>
</dbReference>
<feature type="region of interest" description="Disordered" evidence="1">
    <location>
        <begin position="133"/>
        <end position="160"/>
    </location>
</feature>
<dbReference type="CDD" id="cd09257">
    <property type="entry name" value="AP_muniscins_like_MHD"/>
    <property type="match status" value="1"/>
</dbReference>
<sequence>MNNVFQCIGIVNQAVSVIVAACRGVDVTPDKLHRKYAEIYMALDIVLRGVSSIRLAAMLSSMHGDSIAKMVHSALDTENKIRGADSWNNVEFLSVEHQANMEVFSNARFELPHETLAAGDEIAVTLAPVQASLGEKEDQLQTKTEESSEEKDPFAASDAINKPEELVGGFKKNKDSLPSDLSTALAGLDMTTLPPAEATQSTHIGVEGFEGDYGGIEFNNEETTLSETFEGFNAAFGGGLDPSEFVGSKKIPKVGQGLGGLELLQTGQTDKAAASVSGNGALENLAKKAEMKGPEMYISEEISVEFRESVLARVGLMGVVYLRTLPPKTAGDKETEFSFRIDGTAGVKRFVMQNSRVSSLGNGIFHLRAAALDDPQPILKYSLLPRATPLPLRVRLVKRHSGTLLSVMIQYSSNPDLPAPLNDVTFILKLPVDPSLLKVSPKAVLNRSEKELRWHIQEIPLKGPPGRLRARMPVDINEEDTDEDIEVVALVQFSVQGTRSLSGVSLRPVSEGNTDFYEVNHQFSNGTYMCN</sequence>
<feature type="domain" description="MHD" evidence="2">
    <location>
        <begin position="291"/>
        <end position="531"/>
    </location>
</feature>
<dbReference type="InterPro" id="IPR036168">
    <property type="entry name" value="AP2_Mu_C_sf"/>
</dbReference>
<feature type="compositionally biased region" description="Basic and acidic residues" evidence="1">
    <location>
        <begin position="134"/>
        <end position="153"/>
    </location>
</feature>
<accession>A0A2G5D0Q2</accession>
<evidence type="ECO:0000259" key="2">
    <source>
        <dbReference type="PROSITE" id="PS51072"/>
    </source>
</evidence>
<dbReference type="EMBL" id="KZ305048">
    <property type="protein sequence ID" value="PIA37088.1"/>
    <property type="molecule type" value="Genomic_DNA"/>
</dbReference>
<protein>
    <recommendedName>
        <fullName evidence="2">MHD domain-containing protein</fullName>
    </recommendedName>
</protein>
<dbReference type="PROSITE" id="PS51072">
    <property type="entry name" value="MHD"/>
    <property type="match status" value="1"/>
</dbReference>
<dbReference type="STRING" id="218851.A0A2G5D0Q2"/>
<dbReference type="PANTHER" id="PTHR37769:SF1">
    <property type="entry name" value="OS08G0243900 PROTEIN"/>
    <property type="match status" value="1"/>
</dbReference>